<evidence type="ECO:0000313" key="11">
    <source>
        <dbReference type="EMBL" id="TWU22927.1"/>
    </source>
</evidence>
<evidence type="ECO:0000256" key="9">
    <source>
        <dbReference type="HAMAP-Rule" id="MF_00224"/>
    </source>
</evidence>
<dbReference type="GO" id="GO:0004152">
    <property type="term" value="F:dihydroorotate dehydrogenase activity"/>
    <property type="evidence" value="ECO:0007669"/>
    <property type="project" value="UniProtKB-UniRule"/>
</dbReference>
<dbReference type="UniPathway" id="UPA00070"/>
<name>A0A5C6CGS1_9BACT</name>
<feature type="binding site" evidence="9">
    <location>
        <position position="67"/>
    </location>
    <ligand>
        <name>substrate</name>
    </ligand>
</feature>
<dbReference type="EC" id="1.3.-.-" evidence="9"/>
<dbReference type="InterPro" id="IPR012135">
    <property type="entry name" value="Dihydroorotate_DH_1_2"/>
</dbReference>
<feature type="binding site" evidence="9">
    <location>
        <position position="43"/>
    </location>
    <ligand>
        <name>FMN</name>
        <dbReference type="ChEBI" id="CHEBI:58210"/>
    </ligand>
</feature>
<evidence type="ECO:0000256" key="4">
    <source>
        <dbReference type="ARBA" id="ARBA00022490"/>
    </source>
</evidence>
<dbReference type="GO" id="GO:0006207">
    <property type="term" value="P:'de novo' pyrimidine nucleobase biosynthetic process"/>
    <property type="evidence" value="ECO:0007669"/>
    <property type="project" value="InterPro"/>
</dbReference>
<feature type="active site" description="Nucleophile" evidence="9">
    <location>
        <position position="152"/>
    </location>
</feature>
<dbReference type="HAMAP" id="MF_00224">
    <property type="entry name" value="DHO_dh_type1"/>
    <property type="match status" value="1"/>
</dbReference>
<dbReference type="InterPro" id="IPR024920">
    <property type="entry name" value="Dihydroorotate_DH_1"/>
</dbReference>
<evidence type="ECO:0000256" key="2">
    <source>
        <dbReference type="ARBA" id="ARBA00004725"/>
    </source>
</evidence>
<sequence>MKFNPSFARREAEDGVSNNELAMTDLSTTLGRLTLKNPIMVASGTFGYAREMEGIVDIPRLGAVLPKTITAEPRIGNAPWRTVETSAGLLNAIGLDNDGVDAFLENHLPYLRTLETAVVVSVAGRTQDEFVSLAERIGNEAGVAAVELNLSCPNVSGGIDFGTDANSCRNVVEAARRSCKVPILAKLTPNVTRIADIAQAASDGGADAVCLINTVLGMAIDWRRRKPMLGNGMGGLSGPAIKPIALRCVHQVASAVNIPIIGIGGIATIDDVMQFLVAGASAIQIGTANYYDPTVSTRLVDQLPAALSELGATGVAEIVGTLGK</sequence>
<dbReference type="AlphaFoldDB" id="A0A5C6CGS1"/>
<dbReference type="Proteomes" id="UP000316304">
    <property type="component" value="Unassembled WGS sequence"/>
</dbReference>
<dbReference type="InterPro" id="IPR005720">
    <property type="entry name" value="Dihydroorotate_DH_cat"/>
</dbReference>
<keyword evidence="12" id="KW-1185">Reference proteome</keyword>
<feature type="binding site" evidence="9">
    <location>
        <position position="149"/>
    </location>
    <ligand>
        <name>FMN</name>
        <dbReference type="ChEBI" id="CHEBI:58210"/>
    </ligand>
</feature>
<feature type="binding site" evidence="9">
    <location>
        <begin position="286"/>
        <end position="287"/>
    </location>
    <ligand>
        <name>FMN</name>
        <dbReference type="ChEBI" id="CHEBI:58210"/>
    </ligand>
</feature>
<keyword evidence="8 9" id="KW-0560">Oxidoreductase</keyword>
<proteinExistence type="inferred from homology"/>
<evidence type="ECO:0000256" key="8">
    <source>
        <dbReference type="ARBA" id="ARBA00023002"/>
    </source>
</evidence>
<comment type="caution">
    <text evidence="11">The sequence shown here is derived from an EMBL/GenBank/DDBJ whole genome shotgun (WGS) entry which is preliminary data.</text>
</comment>
<evidence type="ECO:0000313" key="12">
    <source>
        <dbReference type="Proteomes" id="UP000316304"/>
    </source>
</evidence>
<dbReference type="Gene3D" id="3.20.20.70">
    <property type="entry name" value="Aldolase class I"/>
    <property type="match status" value="1"/>
</dbReference>
<evidence type="ECO:0000259" key="10">
    <source>
        <dbReference type="Pfam" id="PF01180"/>
    </source>
</evidence>
<dbReference type="PIRSF" id="PIRSF000164">
    <property type="entry name" value="DHO_oxidase"/>
    <property type="match status" value="1"/>
</dbReference>
<organism evidence="11 12">
    <name type="scientific">Novipirellula galeiformis</name>
    <dbReference type="NCBI Taxonomy" id="2528004"/>
    <lineage>
        <taxon>Bacteria</taxon>
        <taxon>Pseudomonadati</taxon>
        <taxon>Planctomycetota</taxon>
        <taxon>Planctomycetia</taxon>
        <taxon>Pirellulales</taxon>
        <taxon>Pirellulaceae</taxon>
        <taxon>Novipirellula</taxon>
    </lineage>
</organism>
<dbReference type="GO" id="GO:0005737">
    <property type="term" value="C:cytoplasm"/>
    <property type="evidence" value="ECO:0007669"/>
    <property type="project" value="UniProtKB-SubCell"/>
</dbReference>
<feature type="binding site" evidence="9">
    <location>
        <position position="186"/>
    </location>
    <ligand>
        <name>FMN</name>
        <dbReference type="ChEBI" id="CHEBI:58210"/>
    </ligand>
</feature>
<comment type="similarity">
    <text evidence="3 9">Belongs to the dihydroorotate dehydrogenase family. Type 1 subfamily.</text>
</comment>
<keyword evidence="4 9" id="KW-0963">Cytoplasm</keyword>
<dbReference type="SUPFAM" id="SSF51395">
    <property type="entry name" value="FMN-linked oxidoreductases"/>
    <property type="match status" value="1"/>
</dbReference>
<feature type="domain" description="Dihydroorotate dehydrogenase catalytic" evidence="10">
    <location>
        <begin position="26"/>
        <end position="307"/>
    </location>
</feature>
<keyword evidence="5 9" id="KW-0285">Flavoprotein</keyword>
<protein>
    <recommendedName>
        <fullName evidence="9">Dihydroorotate dehydrogenase</fullName>
        <shortName evidence="9">DHOD</shortName>
        <shortName evidence="9">DHODase</shortName>
        <shortName evidence="9">DHOdehase</shortName>
        <ecNumber evidence="9">1.3.-.-</ecNumber>
    </recommendedName>
</protein>
<dbReference type="InterPro" id="IPR049622">
    <property type="entry name" value="Dihydroorotate_DH_I"/>
</dbReference>
<dbReference type="NCBIfam" id="NF005574">
    <property type="entry name" value="PRK07259.1"/>
    <property type="match status" value="1"/>
</dbReference>
<dbReference type="PANTHER" id="PTHR48109:SF1">
    <property type="entry name" value="DIHYDROOROTATE DEHYDROGENASE (FUMARATE)"/>
    <property type="match status" value="1"/>
</dbReference>
<keyword evidence="7 9" id="KW-0665">Pyrimidine biosynthesis</keyword>
<accession>A0A5C6CGS1</accession>
<evidence type="ECO:0000256" key="3">
    <source>
        <dbReference type="ARBA" id="ARBA00008008"/>
    </source>
</evidence>
<dbReference type="CDD" id="cd04740">
    <property type="entry name" value="DHOD_1B_like"/>
    <property type="match status" value="1"/>
</dbReference>
<evidence type="ECO:0000256" key="5">
    <source>
        <dbReference type="ARBA" id="ARBA00022630"/>
    </source>
</evidence>
<comment type="caution">
    <text evidence="9">Lacks conserved residue(s) required for the propagation of feature annotation.</text>
</comment>
<comment type="subcellular location">
    <subcellularLocation>
        <location evidence="1 9">Cytoplasm</location>
    </subcellularLocation>
</comment>
<dbReference type="PROSITE" id="PS00912">
    <property type="entry name" value="DHODEHASE_2"/>
    <property type="match status" value="1"/>
</dbReference>
<feature type="binding site" evidence="9">
    <location>
        <begin position="67"/>
        <end position="68"/>
    </location>
    <ligand>
        <name>FMN</name>
        <dbReference type="ChEBI" id="CHEBI:58210"/>
    </ligand>
</feature>
<feature type="binding site" evidence="9">
    <location>
        <begin position="213"/>
        <end position="214"/>
    </location>
    <ligand>
        <name>substrate</name>
    </ligand>
</feature>
<dbReference type="InterPro" id="IPR001295">
    <property type="entry name" value="Dihydroorotate_DH_CS"/>
</dbReference>
<evidence type="ECO:0000256" key="6">
    <source>
        <dbReference type="ARBA" id="ARBA00022643"/>
    </source>
</evidence>
<dbReference type="InterPro" id="IPR013785">
    <property type="entry name" value="Aldolase_TIM"/>
</dbReference>
<evidence type="ECO:0000256" key="1">
    <source>
        <dbReference type="ARBA" id="ARBA00004496"/>
    </source>
</evidence>
<dbReference type="GO" id="GO:0044205">
    <property type="term" value="P:'de novo' UMP biosynthetic process"/>
    <property type="evidence" value="ECO:0007669"/>
    <property type="project" value="UniProtKB-UniRule"/>
</dbReference>
<feature type="binding site" evidence="9">
    <location>
        <position position="238"/>
    </location>
    <ligand>
        <name>FMN</name>
        <dbReference type="ChEBI" id="CHEBI:58210"/>
    </ligand>
</feature>
<dbReference type="Pfam" id="PF01180">
    <property type="entry name" value="DHO_dh"/>
    <property type="match status" value="1"/>
</dbReference>
<gene>
    <name evidence="9 11" type="primary">pyrD</name>
    <name evidence="11" type="ORF">Pla52o_24600</name>
</gene>
<comment type="function">
    <text evidence="9">Catalyzes the conversion of dihydroorotate to orotate.</text>
</comment>
<feature type="binding site" evidence="9">
    <location>
        <begin position="91"/>
        <end position="95"/>
    </location>
    <ligand>
        <name>substrate</name>
    </ligand>
</feature>
<comment type="cofactor">
    <cofactor evidence="9">
        <name>FMN</name>
        <dbReference type="ChEBI" id="CHEBI:58210"/>
    </cofactor>
    <text evidence="9">Binds 1 FMN per subunit.</text>
</comment>
<comment type="pathway">
    <text evidence="2 9">Pyrimidine metabolism; UMP biosynthesis via de novo pathway.</text>
</comment>
<dbReference type="FunFam" id="3.20.20.70:FF:000027">
    <property type="entry name" value="Dihydropyrimidine dehydrogenase [NADP(+)]"/>
    <property type="match status" value="1"/>
</dbReference>
<feature type="binding site" evidence="9">
    <location>
        <begin position="264"/>
        <end position="265"/>
    </location>
    <ligand>
        <name>FMN</name>
        <dbReference type="ChEBI" id="CHEBI:58210"/>
    </ligand>
</feature>
<evidence type="ECO:0000256" key="7">
    <source>
        <dbReference type="ARBA" id="ARBA00022975"/>
    </source>
</evidence>
<keyword evidence="6 9" id="KW-0288">FMN</keyword>
<dbReference type="NCBIfam" id="TIGR01037">
    <property type="entry name" value="pyrD_sub1_fam"/>
    <property type="match status" value="1"/>
</dbReference>
<reference evidence="11 12" key="1">
    <citation type="submission" date="2019-02" db="EMBL/GenBank/DDBJ databases">
        <title>Deep-cultivation of Planctomycetes and their phenomic and genomic characterization uncovers novel biology.</title>
        <authorList>
            <person name="Wiegand S."/>
            <person name="Jogler M."/>
            <person name="Boedeker C."/>
            <person name="Pinto D."/>
            <person name="Vollmers J."/>
            <person name="Rivas-Marin E."/>
            <person name="Kohn T."/>
            <person name="Peeters S.H."/>
            <person name="Heuer A."/>
            <person name="Rast P."/>
            <person name="Oberbeckmann S."/>
            <person name="Bunk B."/>
            <person name="Jeske O."/>
            <person name="Meyerdierks A."/>
            <person name="Storesund J.E."/>
            <person name="Kallscheuer N."/>
            <person name="Luecker S."/>
            <person name="Lage O.M."/>
            <person name="Pohl T."/>
            <person name="Merkel B.J."/>
            <person name="Hornburger P."/>
            <person name="Mueller R.-W."/>
            <person name="Bruemmer F."/>
            <person name="Labrenz M."/>
            <person name="Spormann A.M."/>
            <person name="Op Den Camp H."/>
            <person name="Overmann J."/>
            <person name="Amann R."/>
            <person name="Jetten M.S.M."/>
            <person name="Mascher T."/>
            <person name="Medema M.H."/>
            <person name="Devos D.P."/>
            <person name="Kaster A.-K."/>
            <person name="Ovreas L."/>
            <person name="Rohde M."/>
            <person name="Galperin M.Y."/>
            <person name="Jogler C."/>
        </authorList>
    </citation>
    <scope>NUCLEOTIDE SEQUENCE [LARGE SCALE GENOMIC DNA]</scope>
    <source>
        <strain evidence="11 12">Pla52o</strain>
    </source>
</reference>
<dbReference type="InterPro" id="IPR033888">
    <property type="entry name" value="DHOD_1B"/>
</dbReference>
<feature type="binding site" evidence="9">
    <location>
        <position position="149"/>
    </location>
    <ligand>
        <name>substrate</name>
    </ligand>
</feature>
<dbReference type="InterPro" id="IPR050074">
    <property type="entry name" value="DHO_dehydrogenase"/>
</dbReference>
<feature type="binding site" evidence="9">
    <location>
        <position position="212"/>
    </location>
    <ligand>
        <name>FMN</name>
        <dbReference type="ChEBI" id="CHEBI:58210"/>
    </ligand>
</feature>
<comment type="catalytic activity">
    <reaction evidence="9">
        <text>(S)-dihydroorotate + A = orotate + AH2</text>
        <dbReference type="Rhea" id="RHEA:18073"/>
        <dbReference type="ChEBI" id="CHEBI:13193"/>
        <dbReference type="ChEBI" id="CHEBI:17499"/>
        <dbReference type="ChEBI" id="CHEBI:30839"/>
        <dbReference type="ChEBI" id="CHEBI:30864"/>
    </reaction>
</comment>
<dbReference type="PANTHER" id="PTHR48109">
    <property type="entry name" value="DIHYDROOROTATE DEHYDROGENASE (QUINONE), MITOCHONDRIAL-RELATED"/>
    <property type="match status" value="1"/>
</dbReference>
<dbReference type="EMBL" id="SJPT01000004">
    <property type="protein sequence ID" value="TWU22927.1"/>
    <property type="molecule type" value="Genomic_DNA"/>
</dbReference>